<organism evidence="1 2">
    <name type="scientific">Pseudocohnilembus persalinus</name>
    <name type="common">Ciliate</name>
    <dbReference type="NCBI Taxonomy" id="266149"/>
    <lineage>
        <taxon>Eukaryota</taxon>
        <taxon>Sar</taxon>
        <taxon>Alveolata</taxon>
        <taxon>Ciliophora</taxon>
        <taxon>Intramacronucleata</taxon>
        <taxon>Oligohymenophorea</taxon>
        <taxon>Scuticociliatia</taxon>
        <taxon>Philasterida</taxon>
        <taxon>Pseudocohnilembidae</taxon>
        <taxon>Pseudocohnilembus</taxon>
    </lineage>
</organism>
<dbReference type="EMBL" id="LDAU01000082">
    <property type="protein sequence ID" value="KRX07620.1"/>
    <property type="molecule type" value="Genomic_DNA"/>
</dbReference>
<gene>
    <name evidence="1" type="ORF">PPERSA_11169</name>
</gene>
<dbReference type="AlphaFoldDB" id="A0A0V0QZF0"/>
<sequence>MEQNQDQQSSEIKIKAIQINLLGFVYKFKNEDDEQEEQKQKDQEQEELLKIALIQIEDRSGQSEQQAELYQDKYNVLTVKICRVNGHQDVSKSEKEAQYEFLSQKHNISFFSSCNFKKNDDDKWESIFICGGMEYVEQNMIENTFQPTGKMYKLSLEEFDGEKDEIYNLRIDTFSKDEFSYNLQLEQQRVGHGCIKINDEICILQGNKFEDFNLQNYKLNFKQDQIKLEEFPQLNLQRSRASYIPYVDEQGKQFILAIGGFQEYGSEEVYQKKQLLEIFDFEKQKWEPKQTKSVYTVPYAGSWGFQHPQTKKIYLVTTLKSGAIETSQLLEVKLENDKVNFKPVGDLITKRNIHKGIIKKNFHNDNYTIYIYGD</sequence>
<accession>A0A0V0QZF0</accession>
<reference evidence="1 2" key="1">
    <citation type="journal article" date="2015" name="Sci. Rep.">
        <title>Genome of the facultative scuticociliatosis pathogen Pseudocohnilembus persalinus provides insight into its virulence through horizontal gene transfer.</title>
        <authorList>
            <person name="Xiong J."/>
            <person name="Wang G."/>
            <person name="Cheng J."/>
            <person name="Tian M."/>
            <person name="Pan X."/>
            <person name="Warren A."/>
            <person name="Jiang C."/>
            <person name="Yuan D."/>
            <person name="Miao W."/>
        </authorList>
    </citation>
    <scope>NUCLEOTIDE SEQUENCE [LARGE SCALE GENOMIC DNA]</scope>
    <source>
        <strain evidence="1">36N120E</strain>
    </source>
</reference>
<dbReference type="InParanoid" id="A0A0V0QZF0"/>
<dbReference type="Proteomes" id="UP000054937">
    <property type="component" value="Unassembled WGS sequence"/>
</dbReference>
<proteinExistence type="predicted"/>
<dbReference type="Gene3D" id="2.120.10.80">
    <property type="entry name" value="Kelch-type beta propeller"/>
    <property type="match status" value="1"/>
</dbReference>
<comment type="caution">
    <text evidence="1">The sequence shown here is derived from an EMBL/GenBank/DDBJ whole genome shotgun (WGS) entry which is preliminary data.</text>
</comment>
<evidence type="ECO:0000313" key="1">
    <source>
        <dbReference type="EMBL" id="KRX07620.1"/>
    </source>
</evidence>
<protein>
    <submittedName>
        <fullName evidence="1">Uncharacterized protein</fullName>
    </submittedName>
</protein>
<keyword evidence="2" id="KW-1185">Reference proteome</keyword>
<evidence type="ECO:0000313" key="2">
    <source>
        <dbReference type="Proteomes" id="UP000054937"/>
    </source>
</evidence>
<name>A0A0V0QZF0_PSEPJ</name>
<dbReference type="SUPFAM" id="SSF117281">
    <property type="entry name" value="Kelch motif"/>
    <property type="match status" value="1"/>
</dbReference>
<dbReference type="InterPro" id="IPR015915">
    <property type="entry name" value="Kelch-typ_b-propeller"/>
</dbReference>